<gene>
    <name evidence="1" type="ORF">LARSCL_LOCUS14700</name>
</gene>
<keyword evidence="2" id="KW-1185">Reference proteome</keyword>
<dbReference type="EMBL" id="CAXIEN010000214">
    <property type="protein sequence ID" value="CAL1287218.1"/>
    <property type="molecule type" value="Genomic_DNA"/>
</dbReference>
<evidence type="ECO:0000313" key="1">
    <source>
        <dbReference type="EMBL" id="CAL1287218.1"/>
    </source>
</evidence>
<dbReference type="AlphaFoldDB" id="A0AAV2AT55"/>
<comment type="caution">
    <text evidence="1">The sequence shown here is derived from an EMBL/GenBank/DDBJ whole genome shotgun (WGS) entry which is preliminary data.</text>
</comment>
<protein>
    <submittedName>
        <fullName evidence="1">Uncharacterized protein</fullName>
    </submittedName>
</protein>
<evidence type="ECO:0000313" key="2">
    <source>
        <dbReference type="Proteomes" id="UP001497382"/>
    </source>
</evidence>
<dbReference type="Proteomes" id="UP001497382">
    <property type="component" value="Unassembled WGS sequence"/>
</dbReference>
<accession>A0AAV2AT55</accession>
<sequence>MTGNRLVKYIAPNILFQLAGASSGDGCKDSCFCSGDEILLQLDRLEVAQNHKNKLTMQNVVQWKRRSGPQNKRCHGLTCSSREKGFLTRLTHIGPETMSDDQGMPV</sequence>
<name>A0AAV2AT55_9ARAC</name>
<proteinExistence type="predicted"/>
<reference evidence="1 2" key="1">
    <citation type="submission" date="2024-04" db="EMBL/GenBank/DDBJ databases">
        <authorList>
            <person name="Rising A."/>
            <person name="Reimegard J."/>
            <person name="Sonavane S."/>
            <person name="Akerstrom W."/>
            <person name="Nylinder S."/>
            <person name="Hedman E."/>
            <person name="Kallberg Y."/>
        </authorList>
    </citation>
    <scope>NUCLEOTIDE SEQUENCE [LARGE SCALE GENOMIC DNA]</scope>
</reference>
<organism evidence="1 2">
    <name type="scientific">Larinioides sclopetarius</name>
    <dbReference type="NCBI Taxonomy" id="280406"/>
    <lineage>
        <taxon>Eukaryota</taxon>
        <taxon>Metazoa</taxon>
        <taxon>Ecdysozoa</taxon>
        <taxon>Arthropoda</taxon>
        <taxon>Chelicerata</taxon>
        <taxon>Arachnida</taxon>
        <taxon>Araneae</taxon>
        <taxon>Araneomorphae</taxon>
        <taxon>Entelegynae</taxon>
        <taxon>Araneoidea</taxon>
        <taxon>Araneidae</taxon>
        <taxon>Larinioides</taxon>
    </lineage>
</organism>